<name>A0A166C6D5_9EURY</name>
<feature type="transmembrane region" description="Helical" evidence="6">
    <location>
        <begin position="17"/>
        <end position="40"/>
    </location>
</feature>
<dbReference type="CDD" id="cd17321">
    <property type="entry name" value="MFS_MMR_MDR_like"/>
    <property type="match status" value="1"/>
</dbReference>
<dbReference type="InterPro" id="IPR011701">
    <property type="entry name" value="MFS"/>
</dbReference>
<feature type="domain" description="Major facilitator superfamily (MFS) profile" evidence="7">
    <location>
        <begin position="18"/>
        <end position="464"/>
    </location>
</feature>
<dbReference type="Gene3D" id="1.20.1720.10">
    <property type="entry name" value="Multidrug resistance protein D"/>
    <property type="match status" value="1"/>
</dbReference>
<feature type="transmembrane region" description="Helical" evidence="6">
    <location>
        <begin position="84"/>
        <end position="101"/>
    </location>
</feature>
<evidence type="ECO:0000313" key="8">
    <source>
        <dbReference type="EMBL" id="KZX11627.1"/>
    </source>
</evidence>
<keyword evidence="4 6" id="KW-1133">Transmembrane helix</keyword>
<feature type="transmembrane region" description="Helical" evidence="6">
    <location>
        <begin position="204"/>
        <end position="226"/>
    </location>
</feature>
<dbReference type="STRING" id="55758.MBFIL_13500"/>
<feature type="transmembrane region" description="Helical" evidence="6">
    <location>
        <begin position="52"/>
        <end position="72"/>
    </location>
</feature>
<feature type="transmembrane region" description="Helical" evidence="6">
    <location>
        <begin position="107"/>
        <end position="130"/>
    </location>
</feature>
<organism evidence="8 9">
    <name type="scientific">Methanobrevibacter filiformis</name>
    <dbReference type="NCBI Taxonomy" id="55758"/>
    <lineage>
        <taxon>Archaea</taxon>
        <taxon>Methanobacteriati</taxon>
        <taxon>Methanobacteriota</taxon>
        <taxon>Methanomada group</taxon>
        <taxon>Methanobacteria</taxon>
        <taxon>Methanobacteriales</taxon>
        <taxon>Methanobacteriaceae</taxon>
        <taxon>Methanobrevibacter</taxon>
    </lineage>
</organism>
<keyword evidence="2" id="KW-0813">Transport</keyword>
<dbReference type="PRINTS" id="PR01036">
    <property type="entry name" value="TCRTETB"/>
</dbReference>
<feature type="transmembrane region" description="Helical" evidence="6">
    <location>
        <begin position="172"/>
        <end position="192"/>
    </location>
</feature>
<dbReference type="EMBL" id="LWMT01000244">
    <property type="protein sequence ID" value="KZX11627.1"/>
    <property type="molecule type" value="Genomic_DNA"/>
</dbReference>
<feature type="transmembrane region" description="Helical" evidence="6">
    <location>
        <begin position="408"/>
        <end position="427"/>
    </location>
</feature>
<dbReference type="RefSeq" id="WP_066972957.1">
    <property type="nucleotide sequence ID" value="NZ_LWMT01000244.1"/>
</dbReference>
<accession>A0A166C6D5</accession>
<feature type="transmembrane region" description="Helical" evidence="6">
    <location>
        <begin position="332"/>
        <end position="351"/>
    </location>
</feature>
<dbReference type="PATRIC" id="fig|55758.3.peg.1535"/>
<dbReference type="AlphaFoldDB" id="A0A166C6D5"/>
<dbReference type="PROSITE" id="PS50850">
    <property type="entry name" value="MFS"/>
    <property type="match status" value="1"/>
</dbReference>
<dbReference type="PANTHER" id="PTHR42718:SF9">
    <property type="entry name" value="MAJOR FACILITATOR SUPERFAMILY MULTIDRUG TRANSPORTER MFSC"/>
    <property type="match status" value="1"/>
</dbReference>
<feature type="transmembrane region" description="Helical" evidence="6">
    <location>
        <begin position="357"/>
        <end position="375"/>
    </location>
</feature>
<sequence length="469" mass="50480">MENNKDDGIVRDSSKKYVLFIAAFSTFFSAFVITAITVALPSIAIQFHINAIFQNWIATIFLLTVAILSVPFGKICGKFGLKKFLFLGIGIIGIGSLGAALSPSPWYLLLFRAVQGIGSTMISVSTFAIVAQAVPPKERGKALGMNISSVYIGLTLGPVLGGVITNLLGWEWIFYLIIPFLILNLIIGYSKVPEEWVLSKGEPFDYIGTLLYGVGILLAIYGFTIINELHGVVLTAIGLIILVAFVLYELRQKIPVFEVKLFKNTKFSSSTAAALISYLATFVVTYILTYYLQYIKGMDPQTAGIFLIVTPGLMAIIAPISGRVSDKIDPQILSAIGMLFVGASLAILSFLSGDMPLELIVIAMVLEGIGLGLFTSPNTNAIMSSVPRKFTGIASATVSTARVIGQTLSLGMLTVILAFILGSVQIIPKYYPLLIQSLQTTCIISTVFCIIAVVLSVVGINSKNQLNTE</sequence>
<evidence type="ECO:0000256" key="4">
    <source>
        <dbReference type="ARBA" id="ARBA00022989"/>
    </source>
</evidence>
<evidence type="ECO:0000256" key="5">
    <source>
        <dbReference type="ARBA" id="ARBA00023136"/>
    </source>
</evidence>
<dbReference type="PANTHER" id="PTHR42718">
    <property type="entry name" value="MAJOR FACILITATOR SUPERFAMILY MULTIDRUG TRANSPORTER MFSC"/>
    <property type="match status" value="1"/>
</dbReference>
<comment type="subcellular location">
    <subcellularLocation>
        <location evidence="1">Membrane</location>
        <topology evidence="1">Multi-pass membrane protein</topology>
    </subcellularLocation>
</comment>
<keyword evidence="9" id="KW-1185">Reference proteome</keyword>
<feature type="transmembrane region" description="Helical" evidence="6">
    <location>
        <begin position="433"/>
        <end position="460"/>
    </location>
</feature>
<evidence type="ECO:0000313" key="9">
    <source>
        <dbReference type="Proteomes" id="UP000077066"/>
    </source>
</evidence>
<dbReference type="GO" id="GO:0022857">
    <property type="term" value="F:transmembrane transporter activity"/>
    <property type="evidence" value="ECO:0007669"/>
    <property type="project" value="InterPro"/>
</dbReference>
<dbReference type="InterPro" id="IPR036259">
    <property type="entry name" value="MFS_trans_sf"/>
</dbReference>
<feature type="transmembrane region" description="Helical" evidence="6">
    <location>
        <begin position="271"/>
        <end position="291"/>
    </location>
</feature>
<dbReference type="OrthoDB" id="117970at2157"/>
<gene>
    <name evidence="8" type="primary">stp</name>
    <name evidence="8" type="ORF">MBFIL_13500</name>
</gene>
<evidence type="ECO:0000259" key="7">
    <source>
        <dbReference type="PROSITE" id="PS50850"/>
    </source>
</evidence>
<keyword evidence="5 6" id="KW-0472">Membrane</keyword>
<feature type="transmembrane region" description="Helical" evidence="6">
    <location>
        <begin position="232"/>
        <end position="250"/>
    </location>
</feature>
<proteinExistence type="predicted"/>
<dbReference type="Proteomes" id="UP000077066">
    <property type="component" value="Unassembled WGS sequence"/>
</dbReference>
<dbReference type="InterPro" id="IPR020846">
    <property type="entry name" value="MFS_dom"/>
</dbReference>
<dbReference type="Gene3D" id="1.20.1250.20">
    <property type="entry name" value="MFS general substrate transporter like domains"/>
    <property type="match status" value="1"/>
</dbReference>
<evidence type="ECO:0000256" key="3">
    <source>
        <dbReference type="ARBA" id="ARBA00022692"/>
    </source>
</evidence>
<dbReference type="Pfam" id="PF07690">
    <property type="entry name" value="MFS_1"/>
    <property type="match status" value="1"/>
</dbReference>
<feature type="transmembrane region" description="Helical" evidence="6">
    <location>
        <begin position="303"/>
        <end position="320"/>
    </location>
</feature>
<dbReference type="SUPFAM" id="SSF103473">
    <property type="entry name" value="MFS general substrate transporter"/>
    <property type="match status" value="1"/>
</dbReference>
<reference evidence="8 9" key="1">
    <citation type="submission" date="2016-04" db="EMBL/GenBank/DDBJ databases">
        <title>Genome sequence of Methanobrevibacter filiformis DSM 11501.</title>
        <authorList>
            <person name="Poehlein A."/>
            <person name="Seedorf H."/>
            <person name="Daniel R."/>
        </authorList>
    </citation>
    <scope>NUCLEOTIDE SEQUENCE [LARGE SCALE GENOMIC DNA]</scope>
    <source>
        <strain evidence="8 9">DSM 11501</strain>
    </source>
</reference>
<keyword evidence="3 6" id="KW-0812">Transmembrane</keyword>
<evidence type="ECO:0000256" key="6">
    <source>
        <dbReference type="SAM" id="Phobius"/>
    </source>
</evidence>
<evidence type="ECO:0000256" key="2">
    <source>
        <dbReference type="ARBA" id="ARBA00022448"/>
    </source>
</evidence>
<feature type="transmembrane region" description="Helical" evidence="6">
    <location>
        <begin position="142"/>
        <end position="160"/>
    </location>
</feature>
<dbReference type="GO" id="GO:0016020">
    <property type="term" value="C:membrane"/>
    <property type="evidence" value="ECO:0007669"/>
    <property type="project" value="UniProtKB-SubCell"/>
</dbReference>
<comment type="caution">
    <text evidence="8">The sequence shown here is derived from an EMBL/GenBank/DDBJ whole genome shotgun (WGS) entry which is preliminary data.</text>
</comment>
<protein>
    <submittedName>
        <fullName evidence="8">Multidrug resistance protein Stp</fullName>
    </submittedName>
</protein>
<evidence type="ECO:0000256" key="1">
    <source>
        <dbReference type="ARBA" id="ARBA00004141"/>
    </source>
</evidence>